<dbReference type="Pfam" id="PF08447">
    <property type="entry name" value="PAS_3"/>
    <property type="match status" value="1"/>
</dbReference>
<dbReference type="InterPro" id="IPR035965">
    <property type="entry name" value="PAS-like_dom_sf"/>
</dbReference>
<dbReference type="InterPro" id="IPR013655">
    <property type="entry name" value="PAS_fold_3"/>
</dbReference>
<dbReference type="GO" id="GO:0016853">
    <property type="term" value="F:isomerase activity"/>
    <property type="evidence" value="ECO:0007669"/>
    <property type="project" value="UniProtKB-KW"/>
</dbReference>
<proteinExistence type="predicted"/>
<sequence>MSTVSTETSVPFPRVSGLGPADSALLETLLKEAPIGFAFFDTEARFQRVNRTLSTIYGRGEADCEGRTPSDVLGPADAAAHEAAIAAVLSGEPVVTGEHHLAAACQGGSATDPNWAMSWFPTHGVDGAVNGVAHIAVDLSDRHKVEVALRRSEERYRSLLRASNQIVWAAGPDGRINEDCAEWRAVTGQSYEEYLGRGWLDAVHPDDRERVERDWDDAVADRTVFDATFRIRTRSGDFRHYQSRAVPIMRDGELVEWVGANTDVTTQREADEMRHRLTQQLGEAALRTVRLQKATSDLAEALTVNEVVRAMAEIGQSAVGVDRTAVALLDRERLRLRVLNPEGVPEIPGVRTRESGLDYPNAMTMAVRERKPFIAGSPLEMRALLDDDPDVVTFLEHTDERAWVALPLLSAGLPIGALRFAFNRPRDISEEEKVFLEALAGQCALALERATLFEREHRTAEALQKSLLPEALPDVRGIRMRAFYRSGTQHVQVGGDWYDAFPLPDGRVAGVLGDVMGKGIKAATGMSRVRNALRALAFSMPEPADVLSGLDRMFEATEREEQITTLAYFVLESDTGHGYLGNAGHLPPLLVAPDAVPRLVETEPATPLGLTSPREHHKFFVPPGNTVVLYSDGLVENRKRAVASGLEELVSVASQAPAEVVGDPQKMLEYLVEGMLAGYEQDDDVTLLAVHVPATEAEPDN</sequence>
<protein>
    <submittedName>
        <fullName evidence="3">Peptidylprolyl isomerase</fullName>
    </submittedName>
</protein>
<dbReference type="SMART" id="SM00091">
    <property type="entry name" value="PAS"/>
    <property type="match status" value="2"/>
</dbReference>
<organism evidence="3 4">
    <name type="scientific">Marinitenerispora sediminis</name>
    <dbReference type="NCBI Taxonomy" id="1931232"/>
    <lineage>
        <taxon>Bacteria</taxon>
        <taxon>Bacillati</taxon>
        <taxon>Actinomycetota</taxon>
        <taxon>Actinomycetes</taxon>
        <taxon>Streptosporangiales</taxon>
        <taxon>Nocardiopsidaceae</taxon>
        <taxon>Marinitenerispora</taxon>
    </lineage>
</organism>
<dbReference type="InterPro" id="IPR001932">
    <property type="entry name" value="PPM-type_phosphatase-like_dom"/>
</dbReference>
<dbReference type="Proteomes" id="UP000253318">
    <property type="component" value="Unassembled WGS sequence"/>
</dbReference>
<dbReference type="InterPro" id="IPR052016">
    <property type="entry name" value="Bact_Sigma-Reg"/>
</dbReference>
<dbReference type="Gene3D" id="3.30.450.40">
    <property type="match status" value="1"/>
</dbReference>
<keyword evidence="1" id="KW-0378">Hydrolase</keyword>
<comment type="caution">
    <text evidence="3">The sequence shown here is derived from an EMBL/GenBank/DDBJ whole genome shotgun (WGS) entry which is preliminary data.</text>
</comment>
<dbReference type="InterPro" id="IPR029016">
    <property type="entry name" value="GAF-like_dom_sf"/>
</dbReference>
<dbReference type="InterPro" id="IPR003018">
    <property type="entry name" value="GAF"/>
</dbReference>
<accession>A0A368TAU4</accession>
<dbReference type="Pfam" id="PF13185">
    <property type="entry name" value="GAF_2"/>
    <property type="match status" value="1"/>
</dbReference>
<dbReference type="CDD" id="cd00130">
    <property type="entry name" value="PAS"/>
    <property type="match status" value="1"/>
</dbReference>
<evidence type="ECO:0000256" key="1">
    <source>
        <dbReference type="ARBA" id="ARBA00022801"/>
    </source>
</evidence>
<dbReference type="InterPro" id="IPR013656">
    <property type="entry name" value="PAS_4"/>
</dbReference>
<dbReference type="NCBIfam" id="TIGR00229">
    <property type="entry name" value="sensory_box"/>
    <property type="match status" value="2"/>
</dbReference>
<dbReference type="Gene3D" id="3.60.40.10">
    <property type="entry name" value="PPM-type phosphatase domain"/>
    <property type="match status" value="1"/>
</dbReference>
<dbReference type="InterPro" id="IPR000014">
    <property type="entry name" value="PAS"/>
</dbReference>
<keyword evidence="4" id="KW-1185">Reference proteome</keyword>
<evidence type="ECO:0000259" key="2">
    <source>
        <dbReference type="PROSITE" id="PS50112"/>
    </source>
</evidence>
<dbReference type="PANTHER" id="PTHR43156">
    <property type="entry name" value="STAGE II SPORULATION PROTEIN E-RELATED"/>
    <property type="match status" value="1"/>
</dbReference>
<reference evidence="3 4" key="1">
    <citation type="submission" date="2018-04" db="EMBL/GenBank/DDBJ databases">
        <title>Novel actinobacteria from marine sediment.</title>
        <authorList>
            <person name="Ng Z.Y."/>
            <person name="Tan G.Y.A."/>
        </authorList>
    </citation>
    <scope>NUCLEOTIDE SEQUENCE [LARGE SCALE GENOMIC DNA]</scope>
    <source>
        <strain evidence="3 4">TPS81</strain>
    </source>
</reference>
<dbReference type="AlphaFoldDB" id="A0A368TAU4"/>
<dbReference type="PROSITE" id="PS50112">
    <property type="entry name" value="PAS"/>
    <property type="match status" value="2"/>
</dbReference>
<dbReference type="Pfam" id="PF08448">
    <property type="entry name" value="PAS_4"/>
    <property type="match status" value="1"/>
</dbReference>
<evidence type="ECO:0000313" key="3">
    <source>
        <dbReference type="EMBL" id="RCV62111.1"/>
    </source>
</evidence>
<dbReference type="Gene3D" id="3.30.450.20">
    <property type="entry name" value="PAS domain"/>
    <property type="match status" value="2"/>
</dbReference>
<evidence type="ECO:0000313" key="4">
    <source>
        <dbReference type="Proteomes" id="UP000253318"/>
    </source>
</evidence>
<dbReference type="SUPFAM" id="SSF55785">
    <property type="entry name" value="PYP-like sensor domain (PAS domain)"/>
    <property type="match status" value="2"/>
</dbReference>
<dbReference type="GO" id="GO:0016791">
    <property type="term" value="F:phosphatase activity"/>
    <property type="evidence" value="ECO:0007669"/>
    <property type="project" value="TreeGrafter"/>
</dbReference>
<dbReference type="SMART" id="SM00331">
    <property type="entry name" value="PP2C_SIG"/>
    <property type="match status" value="1"/>
</dbReference>
<name>A0A368TAU4_9ACTN</name>
<dbReference type="SMART" id="SM00065">
    <property type="entry name" value="GAF"/>
    <property type="match status" value="1"/>
</dbReference>
<dbReference type="FunFam" id="3.30.450.20:FF:000099">
    <property type="entry name" value="Sensory box sensor histidine kinase"/>
    <property type="match status" value="1"/>
</dbReference>
<keyword evidence="3" id="KW-0413">Isomerase</keyword>
<gene>
    <name evidence="3" type="ORF">DEF24_02375</name>
</gene>
<dbReference type="OrthoDB" id="118142at2"/>
<dbReference type="EMBL" id="QEIN01000010">
    <property type="protein sequence ID" value="RCV62111.1"/>
    <property type="molecule type" value="Genomic_DNA"/>
</dbReference>
<dbReference type="SUPFAM" id="SSF81606">
    <property type="entry name" value="PP2C-like"/>
    <property type="match status" value="1"/>
</dbReference>
<dbReference type="PANTHER" id="PTHR43156:SF2">
    <property type="entry name" value="STAGE II SPORULATION PROTEIN E"/>
    <property type="match status" value="1"/>
</dbReference>
<feature type="domain" description="PAS" evidence="2">
    <location>
        <begin position="22"/>
        <end position="92"/>
    </location>
</feature>
<dbReference type="Pfam" id="PF07228">
    <property type="entry name" value="SpoIIE"/>
    <property type="match status" value="1"/>
</dbReference>
<dbReference type="SUPFAM" id="SSF55781">
    <property type="entry name" value="GAF domain-like"/>
    <property type="match status" value="1"/>
</dbReference>
<dbReference type="InterPro" id="IPR036457">
    <property type="entry name" value="PPM-type-like_dom_sf"/>
</dbReference>
<feature type="domain" description="PAS" evidence="2">
    <location>
        <begin position="152"/>
        <end position="222"/>
    </location>
</feature>